<dbReference type="PANTHER" id="PTHR32089:SF112">
    <property type="entry name" value="LYSOZYME-LIKE PROTEIN-RELATED"/>
    <property type="match status" value="1"/>
</dbReference>
<feature type="domain" description="Methyl-accepting transducer" evidence="8">
    <location>
        <begin position="276"/>
        <end position="512"/>
    </location>
</feature>
<dbReference type="SMART" id="SM00304">
    <property type="entry name" value="HAMP"/>
    <property type="match status" value="1"/>
</dbReference>
<comment type="subcellular location">
    <subcellularLocation>
        <location evidence="1">Cell inner membrane</location>
        <topology evidence="1">Multi-pass membrane protein</topology>
    </subcellularLocation>
</comment>
<dbReference type="GO" id="GO:0006935">
    <property type="term" value="P:chemotaxis"/>
    <property type="evidence" value="ECO:0007669"/>
    <property type="project" value="InterPro"/>
</dbReference>
<keyword evidence="2" id="KW-1003">Cell membrane</keyword>
<feature type="domain" description="HAMP" evidence="10">
    <location>
        <begin position="182"/>
        <end position="235"/>
    </location>
</feature>
<dbReference type="SUPFAM" id="SSF58104">
    <property type="entry name" value="Methyl-accepting chemotaxis protein (MCP) signaling domain"/>
    <property type="match status" value="1"/>
</dbReference>
<evidence type="ECO:0000256" key="1">
    <source>
        <dbReference type="ARBA" id="ARBA00004429"/>
    </source>
</evidence>
<dbReference type="PROSITE" id="PS50111">
    <property type="entry name" value="CHEMOTAXIS_TRANSDUC_2"/>
    <property type="match status" value="1"/>
</dbReference>
<keyword evidence="12" id="KW-1185">Reference proteome</keyword>
<evidence type="ECO:0000256" key="6">
    <source>
        <dbReference type="SAM" id="Coils"/>
    </source>
</evidence>
<dbReference type="Pfam" id="PF00672">
    <property type="entry name" value="HAMP"/>
    <property type="match status" value="1"/>
</dbReference>
<name>A0A2N3PQP2_9PROT</name>
<feature type="domain" description="T-SNARE coiled-coil homology" evidence="9">
    <location>
        <begin position="428"/>
        <end position="490"/>
    </location>
</feature>
<dbReference type="PROSITE" id="PS50885">
    <property type="entry name" value="HAMP"/>
    <property type="match status" value="1"/>
</dbReference>
<dbReference type="InterPro" id="IPR004090">
    <property type="entry name" value="Chemotax_Me-accpt_rcpt"/>
</dbReference>
<comment type="similarity">
    <text evidence="4">Belongs to the methyl-accepting chemotaxis (MCP) protein family.</text>
</comment>
<dbReference type="PRINTS" id="PR00260">
    <property type="entry name" value="CHEMTRNSDUCR"/>
</dbReference>
<dbReference type="AlphaFoldDB" id="A0A2N3PQP2"/>
<protein>
    <submittedName>
        <fullName evidence="11">Methyl-accepting chemotaxis protein</fullName>
    </submittedName>
</protein>
<dbReference type="OrthoDB" id="7293398at2"/>
<dbReference type="EMBL" id="PIUM01000028">
    <property type="protein sequence ID" value="PKU22725.1"/>
    <property type="molecule type" value="Genomic_DNA"/>
</dbReference>
<accession>A0A2N3PQP2</accession>
<dbReference type="GO" id="GO:0007165">
    <property type="term" value="P:signal transduction"/>
    <property type="evidence" value="ECO:0007669"/>
    <property type="project" value="UniProtKB-KW"/>
</dbReference>
<feature type="coiled-coil region" evidence="6">
    <location>
        <begin position="41"/>
        <end position="68"/>
    </location>
</feature>
<evidence type="ECO:0000256" key="5">
    <source>
        <dbReference type="PROSITE-ProRule" id="PRU00284"/>
    </source>
</evidence>
<evidence type="ECO:0000259" key="10">
    <source>
        <dbReference type="PROSITE" id="PS50885"/>
    </source>
</evidence>
<dbReference type="Gene3D" id="1.10.287.950">
    <property type="entry name" value="Methyl-accepting chemotaxis protein"/>
    <property type="match status" value="1"/>
</dbReference>
<comment type="caution">
    <text evidence="11">The sequence shown here is derived from an EMBL/GenBank/DDBJ whole genome shotgun (WGS) entry which is preliminary data.</text>
</comment>
<evidence type="ECO:0000313" key="11">
    <source>
        <dbReference type="EMBL" id="PKU22725.1"/>
    </source>
</evidence>
<dbReference type="SMART" id="SM00283">
    <property type="entry name" value="MA"/>
    <property type="match status" value="1"/>
</dbReference>
<keyword evidence="2" id="KW-0997">Cell inner membrane</keyword>
<keyword evidence="7" id="KW-0472">Membrane</keyword>
<evidence type="ECO:0000259" key="9">
    <source>
        <dbReference type="PROSITE" id="PS50192"/>
    </source>
</evidence>
<keyword evidence="7" id="KW-0812">Transmembrane</keyword>
<dbReference type="CDD" id="cd06225">
    <property type="entry name" value="HAMP"/>
    <property type="match status" value="1"/>
</dbReference>
<evidence type="ECO:0000256" key="4">
    <source>
        <dbReference type="ARBA" id="ARBA00029447"/>
    </source>
</evidence>
<feature type="transmembrane region" description="Helical" evidence="7">
    <location>
        <begin position="158"/>
        <end position="179"/>
    </location>
</feature>
<evidence type="ECO:0000256" key="2">
    <source>
        <dbReference type="ARBA" id="ARBA00022519"/>
    </source>
</evidence>
<dbReference type="GO" id="GO:0005886">
    <property type="term" value="C:plasma membrane"/>
    <property type="evidence" value="ECO:0007669"/>
    <property type="project" value="UniProtKB-SubCell"/>
</dbReference>
<keyword evidence="3 5" id="KW-0807">Transducer</keyword>
<evidence type="ECO:0000256" key="7">
    <source>
        <dbReference type="SAM" id="Phobius"/>
    </source>
</evidence>
<dbReference type="Gene3D" id="6.10.340.10">
    <property type="match status" value="1"/>
</dbReference>
<dbReference type="Pfam" id="PF00015">
    <property type="entry name" value="MCPsignal"/>
    <property type="match status" value="1"/>
</dbReference>
<evidence type="ECO:0000313" key="12">
    <source>
        <dbReference type="Proteomes" id="UP000233293"/>
    </source>
</evidence>
<evidence type="ECO:0000259" key="8">
    <source>
        <dbReference type="PROSITE" id="PS50111"/>
    </source>
</evidence>
<keyword evidence="6" id="KW-0175">Coiled coil</keyword>
<organism evidence="11 12">
    <name type="scientific">Telmatospirillum siberiense</name>
    <dbReference type="NCBI Taxonomy" id="382514"/>
    <lineage>
        <taxon>Bacteria</taxon>
        <taxon>Pseudomonadati</taxon>
        <taxon>Pseudomonadota</taxon>
        <taxon>Alphaproteobacteria</taxon>
        <taxon>Rhodospirillales</taxon>
        <taxon>Rhodospirillaceae</taxon>
        <taxon>Telmatospirillum</taxon>
    </lineage>
</organism>
<dbReference type="InterPro" id="IPR000727">
    <property type="entry name" value="T_SNARE_dom"/>
</dbReference>
<dbReference type="GO" id="GO:0004888">
    <property type="term" value="F:transmembrane signaling receptor activity"/>
    <property type="evidence" value="ECO:0007669"/>
    <property type="project" value="InterPro"/>
</dbReference>
<proteinExistence type="inferred from homology"/>
<evidence type="ECO:0000256" key="3">
    <source>
        <dbReference type="ARBA" id="ARBA00023224"/>
    </source>
</evidence>
<dbReference type="Proteomes" id="UP000233293">
    <property type="component" value="Unassembled WGS sequence"/>
</dbReference>
<keyword evidence="7" id="KW-1133">Transmembrane helix</keyword>
<gene>
    <name evidence="11" type="ORF">CWS72_20525</name>
</gene>
<reference evidence="12" key="1">
    <citation type="submission" date="2017-12" db="EMBL/GenBank/DDBJ databases">
        <title>Draft genome sequence of Telmatospirillum siberiense 26-4b1T, an acidotolerant peatland alphaproteobacterium potentially involved in sulfur cycling.</title>
        <authorList>
            <person name="Hausmann B."/>
            <person name="Pjevac P."/>
            <person name="Schreck K."/>
            <person name="Herbold C.W."/>
            <person name="Daims H."/>
            <person name="Wagner M."/>
            <person name="Pester M."/>
            <person name="Loy A."/>
        </authorList>
    </citation>
    <scope>NUCLEOTIDE SEQUENCE [LARGE SCALE GENOMIC DNA]</scope>
    <source>
        <strain evidence="12">26-4b1</strain>
    </source>
</reference>
<dbReference type="PROSITE" id="PS50192">
    <property type="entry name" value="T_SNARE"/>
    <property type="match status" value="1"/>
</dbReference>
<dbReference type="InterPro" id="IPR003660">
    <property type="entry name" value="HAMP_dom"/>
</dbReference>
<dbReference type="PANTHER" id="PTHR32089">
    <property type="entry name" value="METHYL-ACCEPTING CHEMOTAXIS PROTEIN MCPB"/>
    <property type="match status" value="1"/>
</dbReference>
<sequence>MHGIDDAYSDLIARVDRSTVFSSRAGRQLEAYASLGYQIPAADTQEQNELLRKKIKETQQRYAELMGSVRKSLPEKATELDAIDRSVRNTYDACAPVFEFGLTAVSDADNMTALRRMKIECTPLAQKALAEMTTLNDGLLVYADKASDDLTDSTNHTITTVIVLAGAGILLALALSLWISRKGLTVPIAALRNAMDRLARNDLSADVPGVARKDEVGEMARTVEVFKTNAHRVREMEREQVEAKAKAEADRKRAMLSMADNFEASVMGLVKGVSSQANELQTTAQGMAAGASQASSQAETVATAAQNATTNVQTVASATEELSSSISEISRHVTEAAKVSTLASEETARTNTMVEGLARAADKIGEVVKLINDIASQTNLLALNATIEAARAGDAGKGFAVVAGEVKSLANQTGRATEEISSQISAVQEETRRTVEAIRNIGAVINQVREISSGIASAVEEQGAATQEIARNVQQAAEGTRDVSANIGGISRSAGDAVAGAHQILAASGDLAKNSETMRVEVTRFLDGVRAG</sequence>
<dbReference type="InterPro" id="IPR004089">
    <property type="entry name" value="MCPsignal_dom"/>
</dbReference>